<gene>
    <name evidence="9" type="ORF">SAMEA4364220_01212</name>
</gene>
<evidence type="ECO:0000313" key="9">
    <source>
        <dbReference type="EMBL" id="SNU99927.1"/>
    </source>
</evidence>
<keyword evidence="5 6" id="KW-0449">Lipoprotein</keyword>
<keyword evidence="4" id="KW-0564">Palmitate</keyword>
<accession>A0A239TQ07</accession>
<evidence type="ECO:0000313" key="10">
    <source>
        <dbReference type="Proteomes" id="UP000215383"/>
    </source>
</evidence>
<dbReference type="eggNOG" id="COG1464">
    <property type="taxonomic scope" value="Bacteria"/>
</dbReference>
<keyword evidence="10" id="KW-1185">Reference proteome</keyword>
<keyword evidence="2 8" id="KW-0732">Signal</keyword>
<dbReference type="PROSITE" id="PS51257">
    <property type="entry name" value="PROKAR_LIPOPROTEIN"/>
    <property type="match status" value="1"/>
</dbReference>
<dbReference type="AlphaFoldDB" id="A0A239TQ07"/>
<dbReference type="PIRSF" id="PIRSF002854">
    <property type="entry name" value="MetQ"/>
    <property type="match status" value="1"/>
</dbReference>
<dbReference type="RefSeq" id="WP_027890113.1">
    <property type="nucleotide sequence ID" value="NZ_LT906446.1"/>
</dbReference>
<reference evidence="9 10" key="1">
    <citation type="submission" date="2017-06" db="EMBL/GenBank/DDBJ databases">
        <authorList>
            <consortium name="Pathogen Informatics"/>
        </authorList>
    </citation>
    <scope>NUCLEOTIDE SEQUENCE [LARGE SCALE GENOMIC DNA]</scope>
    <source>
        <strain evidence="9 10">NCTC10570</strain>
    </source>
</reference>
<name>A0A239TQ07_9FIRM</name>
<evidence type="ECO:0000256" key="4">
    <source>
        <dbReference type="ARBA" id="ARBA00023139"/>
    </source>
</evidence>
<dbReference type="CDD" id="cd13597">
    <property type="entry name" value="PBP2_lipoprotein_Tp32"/>
    <property type="match status" value="1"/>
</dbReference>
<evidence type="ECO:0000256" key="8">
    <source>
        <dbReference type="SAM" id="SignalP"/>
    </source>
</evidence>
<feature type="signal peptide" evidence="8">
    <location>
        <begin position="1"/>
        <end position="19"/>
    </location>
</feature>
<dbReference type="Gene3D" id="3.40.190.10">
    <property type="entry name" value="Periplasmic binding protein-like II"/>
    <property type="match status" value="2"/>
</dbReference>
<organism evidence="9 10">
    <name type="scientific">Megamonas hypermegale</name>
    <dbReference type="NCBI Taxonomy" id="158847"/>
    <lineage>
        <taxon>Bacteria</taxon>
        <taxon>Bacillati</taxon>
        <taxon>Bacillota</taxon>
        <taxon>Negativicutes</taxon>
        <taxon>Selenomonadales</taxon>
        <taxon>Selenomonadaceae</taxon>
        <taxon>Megamonas</taxon>
    </lineage>
</organism>
<dbReference type="Proteomes" id="UP000215383">
    <property type="component" value="Chromosome 1"/>
</dbReference>
<dbReference type="NCBIfam" id="TIGR00363">
    <property type="entry name" value="MetQ/NlpA family lipoprotein"/>
    <property type="match status" value="1"/>
</dbReference>
<protein>
    <recommendedName>
        <fullName evidence="6">Lipoprotein</fullName>
    </recommendedName>
</protein>
<evidence type="ECO:0000256" key="5">
    <source>
        <dbReference type="ARBA" id="ARBA00023288"/>
    </source>
</evidence>
<feature type="chain" id="PRO_5038763928" description="Lipoprotein" evidence="8">
    <location>
        <begin position="20"/>
        <end position="277"/>
    </location>
</feature>
<comment type="similarity">
    <text evidence="6">Belongs to the nlpA lipoprotein family.</text>
</comment>
<dbReference type="PANTHER" id="PTHR30429:SF0">
    <property type="entry name" value="METHIONINE-BINDING LIPOPROTEIN METQ"/>
    <property type="match status" value="1"/>
</dbReference>
<feature type="lipid moiety-binding region" description="S-diacylglycerol cysteine" evidence="7">
    <location>
        <position position="21"/>
    </location>
</feature>
<dbReference type="GeneID" id="78507216"/>
<sequence length="277" mass="29886">MKKILTILAAAMFAVGALAGCGSDNASSDKSSSSSSGEKVVLKVGATAVPHAEILEQIKPELAKENIDLQIVEFNDYVQPNLTLNDGELDANFFQHKPYLDEFVAEHSVKLTSAGGVHIEPMGIYSHKVKAVDELPENATIAIPNDPTNGGRALLLLAKAGVITLKDNNDIKATVQSIVENPKNIQFQEVDAAQLPRVLDDVDAAVINTNYAMQAGFVPEKDALMIEDSTSPYVNIVAVREGDENRPEIQALMKALRSDTVKKFIEEKYKGAVVPAF</sequence>
<evidence type="ECO:0000256" key="7">
    <source>
        <dbReference type="PIRSR" id="PIRSR002854-1"/>
    </source>
</evidence>
<dbReference type="InterPro" id="IPR004872">
    <property type="entry name" value="Lipoprotein_NlpA"/>
</dbReference>
<evidence type="ECO:0000256" key="2">
    <source>
        <dbReference type="ARBA" id="ARBA00022729"/>
    </source>
</evidence>
<dbReference type="EMBL" id="LT906446">
    <property type="protein sequence ID" value="SNU99927.1"/>
    <property type="molecule type" value="Genomic_DNA"/>
</dbReference>
<evidence type="ECO:0000256" key="1">
    <source>
        <dbReference type="ARBA" id="ARBA00004635"/>
    </source>
</evidence>
<comment type="subcellular location">
    <subcellularLocation>
        <location evidence="1">Membrane</location>
        <topology evidence="1">Lipid-anchor</topology>
    </subcellularLocation>
</comment>
<dbReference type="PANTHER" id="PTHR30429">
    <property type="entry name" value="D-METHIONINE-BINDING LIPOPROTEIN METQ"/>
    <property type="match status" value="1"/>
</dbReference>
<proteinExistence type="inferred from homology"/>
<dbReference type="GO" id="GO:0016020">
    <property type="term" value="C:membrane"/>
    <property type="evidence" value="ECO:0007669"/>
    <property type="project" value="UniProtKB-SubCell"/>
</dbReference>
<keyword evidence="3" id="KW-0472">Membrane</keyword>
<evidence type="ECO:0000256" key="6">
    <source>
        <dbReference type="PIRNR" id="PIRNR002854"/>
    </source>
</evidence>
<dbReference type="Pfam" id="PF03180">
    <property type="entry name" value="Lipoprotein_9"/>
    <property type="match status" value="1"/>
</dbReference>
<dbReference type="SUPFAM" id="SSF53850">
    <property type="entry name" value="Periplasmic binding protein-like II"/>
    <property type="match status" value="1"/>
</dbReference>
<evidence type="ECO:0000256" key="3">
    <source>
        <dbReference type="ARBA" id="ARBA00023136"/>
    </source>
</evidence>